<dbReference type="Gene3D" id="1.10.287.4310">
    <property type="match status" value="1"/>
</dbReference>
<feature type="region of interest" description="Disordered" evidence="1">
    <location>
        <begin position="143"/>
        <end position="192"/>
    </location>
</feature>
<feature type="compositionally biased region" description="Basic and acidic residues" evidence="1">
    <location>
        <begin position="172"/>
        <end position="182"/>
    </location>
</feature>
<evidence type="ECO:0000313" key="2">
    <source>
        <dbReference type="EMBL" id="OEJ84875.1"/>
    </source>
</evidence>
<dbReference type="Proteomes" id="UP000095358">
    <property type="component" value="Unassembled WGS sequence"/>
</dbReference>
<sequence>MGVLLIFFTFSLGIIVSYVLFQYNSGKNTSSIHPSLLKLRELEQSSLNKDNSKKSKKSSVPEFDLNGELFPLYHNEEEYPILTNDIRKERTKEITNIMIQTVKDVTADNASTEQIMFDLELTGNAQITIDTFFEQGFLNDPPANYYITPISPESESEQEDTQSEHEIDDESPAEHSFDHETNDSLSSNSGQHSGLYESINSMYLNPQNLLEVYNVSLDKDYDSGKDSSMKMKAKSMILKARKNMEKLDQSNSLRK</sequence>
<evidence type="ECO:0000256" key="1">
    <source>
        <dbReference type="SAM" id="MobiDB-lite"/>
    </source>
</evidence>
<organism evidence="2 3">
    <name type="scientific">Hanseniaspora uvarum</name>
    <name type="common">Yeast</name>
    <name type="synonym">Kloeckera apiculata</name>
    <dbReference type="NCBI Taxonomy" id="29833"/>
    <lineage>
        <taxon>Eukaryota</taxon>
        <taxon>Fungi</taxon>
        <taxon>Dikarya</taxon>
        <taxon>Ascomycota</taxon>
        <taxon>Saccharomycotina</taxon>
        <taxon>Saccharomycetes</taxon>
        <taxon>Saccharomycodales</taxon>
        <taxon>Saccharomycodaceae</taxon>
        <taxon>Hanseniaspora</taxon>
    </lineage>
</organism>
<comment type="caution">
    <text evidence="2">The sequence shown here is derived from an EMBL/GenBank/DDBJ whole genome shotgun (WGS) entry which is preliminary data.</text>
</comment>
<gene>
    <name evidence="2" type="ORF">AWRI3580_g3451</name>
</gene>
<accession>A0A1E5RD96</accession>
<name>A0A1E5RD96_HANUV</name>
<keyword evidence="3" id="KW-1185">Reference proteome</keyword>
<proteinExistence type="predicted"/>
<protein>
    <recommendedName>
        <fullName evidence="4">Coupling of ubiquitin conjugation to ER degradation protein 1</fullName>
    </recommendedName>
</protein>
<evidence type="ECO:0008006" key="4">
    <source>
        <dbReference type="Google" id="ProtNLM"/>
    </source>
</evidence>
<dbReference type="AlphaFoldDB" id="A0A1E5RD96"/>
<feature type="compositionally biased region" description="Acidic residues" evidence="1">
    <location>
        <begin position="154"/>
        <end position="171"/>
    </location>
</feature>
<dbReference type="VEuPathDB" id="FungiDB:AWRI3580_g3451"/>
<feature type="compositionally biased region" description="Polar residues" evidence="1">
    <location>
        <begin position="183"/>
        <end position="192"/>
    </location>
</feature>
<evidence type="ECO:0000313" key="3">
    <source>
        <dbReference type="Proteomes" id="UP000095358"/>
    </source>
</evidence>
<reference evidence="3" key="1">
    <citation type="journal article" date="2016" name="Genome Announc.">
        <title>Genome sequences of three species of Hanseniaspora isolated from spontaneous wine fermentations.</title>
        <authorList>
            <person name="Sternes P.R."/>
            <person name="Lee D."/>
            <person name="Kutyna D.R."/>
            <person name="Borneman A.R."/>
        </authorList>
    </citation>
    <scope>NUCLEOTIDE SEQUENCE [LARGE SCALE GENOMIC DNA]</scope>
    <source>
        <strain evidence="3">AWRI3580</strain>
    </source>
</reference>
<dbReference type="EMBL" id="LPNN01000007">
    <property type="protein sequence ID" value="OEJ84875.1"/>
    <property type="molecule type" value="Genomic_DNA"/>
</dbReference>
<dbReference type="OrthoDB" id="3973217at2759"/>